<feature type="repeat" description="PPR" evidence="2">
    <location>
        <begin position="343"/>
        <end position="377"/>
    </location>
</feature>
<gene>
    <name evidence="3" type="ORF">KP509_07G028700</name>
</gene>
<dbReference type="GO" id="GO:0009451">
    <property type="term" value="P:RNA modification"/>
    <property type="evidence" value="ECO:0007669"/>
    <property type="project" value="InterPro"/>
</dbReference>
<dbReference type="EMBL" id="CM035412">
    <property type="protein sequence ID" value="KAH7432574.1"/>
    <property type="molecule type" value="Genomic_DNA"/>
</dbReference>
<dbReference type="Pfam" id="PF01535">
    <property type="entry name" value="PPR"/>
    <property type="match status" value="3"/>
</dbReference>
<comment type="caution">
    <text evidence="3">The sequence shown here is derived from an EMBL/GenBank/DDBJ whole genome shotgun (WGS) entry which is preliminary data.</text>
</comment>
<proteinExistence type="predicted"/>
<evidence type="ECO:0008006" key="5">
    <source>
        <dbReference type="Google" id="ProtNLM"/>
    </source>
</evidence>
<feature type="repeat" description="PPR" evidence="2">
    <location>
        <begin position="548"/>
        <end position="582"/>
    </location>
</feature>
<feature type="repeat" description="PPR" evidence="2">
    <location>
        <begin position="752"/>
        <end position="786"/>
    </location>
</feature>
<dbReference type="InterPro" id="IPR002885">
    <property type="entry name" value="PPR_rpt"/>
</dbReference>
<dbReference type="InterPro" id="IPR046960">
    <property type="entry name" value="PPR_At4g14850-like_plant"/>
</dbReference>
<dbReference type="FunFam" id="1.25.40.10:FF:000031">
    <property type="entry name" value="Pentatricopeptide repeat-containing protein mitochondrial"/>
    <property type="match status" value="2"/>
</dbReference>
<organism evidence="3 4">
    <name type="scientific">Ceratopteris richardii</name>
    <name type="common">Triangle waterfern</name>
    <dbReference type="NCBI Taxonomy" id="49495"/>
    <lineage>
        <taxon>Eukaryota</taxon>
        <taxon>Viridiplantae</taxon>
        <taxon>Streptophyta</taxon>
        <taxon>Embryophyta</taxon>
        <taxon>Tracheophyta</taxon>
        <taxon>Polypodiopsida</taxon>
        <taxon>Polypodiidae</taxon>
        <taxon>Polypodiales</taxon>
        <taxon>Pteridineae</taxon>
        <taxon>Pteridaceae</taxon>
        <taxon>Parkerioideae</taxon>
        <taxon>Ceratopteris</taxon>
    </lineage>
</organism>
<evidence type="ECO:0000256" key="1">
    <source>
        <dbReference type="ARBA" id="ARBA00022737"/>
    </source>
</evidence>
<dbReference type="AlphaFoldDB" id="A0A8T2UGW1"/>
<evidence type="ECO:0000256" key="2">
    <source>
        <dbReference type="PROSITE-ProRule" id="PRU00708"/>
    </source>
</evidence>
<accession>A0A8T2UGW1</accession>
<dbReference type="Gene3D" id="1.25.40.10">
    <property type="entry name" value="Tetratricopeptide repeat domain"/>
    <property type="match status" value="8"/>
</dbReference>
<dbReference type="GO" id="GO:0003723">
    <property type="term" value="F:RNA binding"/>
    <property type="evidence" value="ECO:0007669"/>
    <property type="project" value="InterPro"/>
</dbReference>
<evidence type="ECO:0000313" key="3">
    <source>
        <dbReference type="EMBL" id="KAH7432574.1"/>
    </source>
</evidence>
<dbReference type="PROSITE" id="PS51375">
    <property type="entry name" value="PPR"/>
    <property type="match status" value="9"/>
</dbReference>
<dbReference type="GO" id="GO:0048731">
    <property type="term" value="P:system development"/>
    <property type="evidence" value="ECO:0007669"/>
    <property type="project" value="UniProtKB-ARBA"/>
</dbReference>
<dbReference type="Pfam" id="PF13041">
    <property type="entry name" value="PPR_2"/>
    <property type="match status" value="8"/>
</dbReference>
<dbReference type="NCBIfam" id="TIGR00756">
    <property type="entry name" value="PPR"/>
    <property type="match status" value="8"/>
</dbReference>
<evidence type="ECO:0000313" key="4">
    <source>
        <dbReference type="Proteomes" id="UP000825935"/>
    </source>
</evidence>
<dbReference type="FunFam" id="1.25.40.10:FF:000381">
    <property type="entry name" value="Pentatricopeptide repeat-containing protein"/>
    <property type="match status" value="2"/>
</dbReference>
<sequence length="1032" mass="113750">MANIFCKRIRGSSWTEYLSNAVHFSNVHKHKVEYNANKITLWIHGSFSTSCIDEKIKKIDNLELSHDNSKWACNEADDFVARLKFYAKTRDLQRGTQIHDEILKRGLLEQCLGALISMYAKCGEVVKSEELLRLYKSRDIFSWTDLISAYVRSGHNHDAFNCFERMYREGISPDAVTFSCILKACGNMKAIRKGLQVHEEIARLGLLENNVVLGNALVDMYAKCGALIKAHQVVDELPVRDVITWSTLINAYAQGGHGEHALDCFQQMQQNGISPDAVTFACALKACSSTRATDIGEQLHIEISRRGLLNKDSLLGDTLVDMYAKCGSFKRAKGLLRELPCPSVVSWSALIAGYVEHNQGEHALECYYEMQYEGFLPNAVTYLSILKACASIGALEVGKVIHDEIDFQGLLKDDDILGAAIVDMYAKCGALEAARQVLNDLPVQSVVSWNALMTGYCQKGLAEQVLTCFEWIEEKGIPPTQVTYLCVLKAYGIIGAADNAEHIHCEIARQGFLESDDGFIANALVDMYAKCGSLARAQQLLEVLPDLDVSSWNSLIAGYVHEGFAEQALHCFQQMSYEGQIPDEITYLLLLKACGSICALEKGELLHKEIFEQGLVLNNTFLGTALVDMYAKCGAFRKAEMILEELPAKNEGSWTALISGYAEQNQAEHALHCFERMKSRGFSADEITFLSVLKACGSIGALDQGEKIHMEIARQGILWTDVILGSALLNMYAKCGALAKAERVFEELPARNIVSWCALITGYAHHSQDEQALKCFERMQDDGLSADAVTFLCILKACTNLGAAERGEQLHDEIAKQGLLGKDAVLGNALVDMYAKSGDFAKAQQVLDELSDQNFVCWNTLIAGYAQHGQAEQALKCFEQMQQKGISPDAVTLLSILKACSSVGLVDAAYLFFVTMKKRYGVQPDLKHYTSIVDAFGRAGKLSKAIQLIQETNNKDLSVPLWCAVLSACEKWGDLNAGKWAFQHAIQADKGDPAAYILMANMYAAVGLQEHAESIDAPRIENTTSLGTGLLA</sequence>
<feature type="repeat" description="PPR" evidence="2">
    <location>
        <begin position="139"/>
        <end position="173"/>
    </location>
</feature>
<reference evidence="3" key="1">
    <citation type="submission" date="2021-08" db="EMBL/GenBank/DDBJ databases">
        <title>WGS assembly of Ceratopteris richardii.</title>
        <authorList>
            <person name="Marchant D.B."/>
            <person name="Chen G."/>
            <person name="Jenkins J."/>
            <person name="Shu S."/>
            <person name="Leebens-Mack J."/>
            <person name="Grimwood J."/>
            <person name="Schmutz J."/>
            <person name="Soltis P."/>
            <person name="Soltis D."/>
            <person name="Chen Z.-H."/>
        </authorList>
    </citation>
    <scope>NUCLEOTIDE SEQUENCE</scope>
    <source>
        <strain evidence="3">Whitten #5841</strain>
        <tissue evidence="3">Leaf</tissue>
    </source>
</reference>
<feature type="repeat" description="PPR" evidence="2">
    <location>
        <begin position="925"/>
        <end position="959"/>
    </location>
</feature>
<dbReference type="FunFam" id="1.25.40.10:FF:000285">
    <property type="entry name" value="Pentatricopeptide repeat-containing protein, chloroplastic"/>
    <property type="match status" value="1"/>
</dbReference>
<name>A0A8T2UGW1_CERRI</name>
<dbReference type="Proteomes" id="UP000825935">
    <property type="component" value="Chromosome 7"/>
</dbReference>
<dbReference type="PANTHER" id="PTHR47926:SF382">
    <property type="entry name" value="PENTACOTRIPEPTIDE-REPEAT REGION OF PRORP DOMAIN-CONTAINING PROTEIN"/>
    <property type="match status" value="1"/>
</dbReference>
<dbReference type="InterPro" id="IPR011990">
    <property type="entry name" value="TPR-like_helical_dom_sf"/>
</dbReference>
<dbReference type="PANTHER" id="PTHR47926">
    <property type="entry name" value="PENTATRICOPEPTIDE REPEAT-CONTAINING PROTEIN"/>
    <property type="match status" value="1"/>
</dbReference>
<dbReference type="OMA" id="APGIWIT"/>
<keyword evidence="4" id="KW-1185">Reference proteome</keyword>
<feature type="repeat" description="PPR" evidence="2">
    <location>
        <begin position="241"/>
        <end position="275"/>
    </location>
</feature>
<keyword evidence="1" id="KW-0677">Repeat</keyword>
<feature type="repeat" description="PPR" evidence="2">
    <location>
        <begin position="854"/>
        <end position="888"/>
    </location>
</feature>
<feature type="repeat" description="PPR" evidence="2">
    <location>
        <begin position="445"/>
        <end position="479"/>
    </location>
</feature>
<protein>
    <recommendedName>
        <fullName evidence="5">Pentatricopeptide repeat-containing protein</fullName>
    </recommendedName>
</protein>
<dbReference type="SUPFAM" id="SSF48452">
    <property type="entry name" value="TPR-like"/>
    <property type="match status" value="1"/>
</dbReference>
<dbReference type="OrthoDB" id="1934782at2759"/>
<feature type="repeat" description="PPR" evidence="2">
    <location>
        <begin position="650"/>
        <end position="684"/>
    </location>
</feature>
<dbReference type="FunFam" id="1.25.40.10:FF:000158">
    <property type="entry name" value="pentatricopeptide repeat-containing protein At2g33680"/>
    <property type="match status" value="1"/>
</dbReference>